<dbReference type="PANTHER" id="PTHR47326:SF1">
    <property type="entry name" value="HTH PSQ-TYPE DOMAIN-CONTAINING PROTEIN"/>
    <property type="match status" value="1"/>
</dbReference>
<evidence type="ECO:0000259" key="1">
    <source>
        <dbReference type="Pfam" id="PF13843"/>
    </source>
</evidence>
<evidence type="ECO:0000313" key="2">
    <source>
        <dbReference type="Proteomes" id="UP000035681"/>
    </source>
</evidence>
<protein>
    <recommendedName>
        <fullName evidence="1">PiggyBac transposable element-derived protein domain-containing protein</fullName>
    </recommendedName>
</protein>
<evidence type="ECO:0000313" key="3">
    <source>
        <dbReference type="WBParaSite" id="TCONS_00017279.p1"/>
    </source>
</evidence>
<proteinExistence type="predicted"/>
<dbReference type="AlphaFoldDB" id="A0AAF5DSA2"/>
<dbReference type="Pfam" id="PF13843">
    <property type="entry name" value="DDE_Tnp_1_7"/>
    <property type="match status" value="1"/>
</dbReference>
<dbReference type="PANTHER" id="PTHR47326">
    <property type="entry name" value="TRANSPOSABLE ELEMENT TC3 TRANSPOSASE-LIKE PROTEIN"/>
    <property type="match status" value="1"/>
</dbReference>
<sequence>HFFMPFIFIAYVVIRIFGYSNDFMSKAVLLSEKLDSDTLAAKQLNREQYNKNRCFVGQSKFSRSIKNDKVEILKKIKEILDDDPQTVDISMIQRILHDSNYNSYKPIYASKIYSSDKVKRIAFRERTKYATKIIVWVLIGYGGIVKYEIFESTVNANMYQKIIENNIIPLFTKRRNGDLIFQHDGTPAQHATKSRRILDENLNNRVANTESRLHNKVYSHNITNLPELKNAITEEITKSFNKGQFILSEYFLIIKQINMQEPNFNQKYCLKTLYGVVGVMYKKISSGLLFNTGTISFANTQEYWSTKHKSRVSFYFDIFTRFQFNQIFSLLHLKHQNAAPRALKTRIKKLNNSSDSASASTNSFTPKRALFNEYMILKNNTETTYLVSLTKITVLKEISNLKIAIFKLLFLSLGFNIYKLSKKQRSKAVQLNKKCGCKISYTKKTIPVFERMENNRFFSVCGKVKN</sequence>
<feature type="domain" description="PiggyBac transposable element-derived protein" evidence="1">
    <location>
        <begin position="287"/>
        <end position="380"/>
    </location>
</feature>
<reference evidence="3" key="1">
    <citation type="submission" date="2024-02" db="UniProtKB">
        <authorList>
            <consortium name="WormBaseParasite"/>
        </authorList>
    </citation>
    <scope>IDENTIFICATION</scope>
</reference>
<dbReference type="InterPro" id="IPR029526">
    <property type="entry name" value="PGBD"/>
</dbReference>
<accession>A0AAF5DSA2</accession>
<keyword evidence="2" id="KW-1185">Reference proteome</keyword>
<dbReference type="WBParaSite" id="TCONS_00017279.p1">
    <property type="protein sequence ID" value="TCONS_00017279.p1"/>
    <property type="gene ID" value="XLOC_011568"/>
</dbReference>
<name>A0AAF5DSA2_STRER</name>
<dbReference type="Gene3D" id="3.30.420.10">
    <property type="entry name" value="Ribonuclease H-like superfamily/Ribonuclease H"/>
    <property type="match status" value="1"/>
</dbReference>
<dbReference type="GO" id="GO:0003676">
    <property type="term" value="F:nucleic acid binding"/>
    <property type="evidence" value="ECO:0007669"/>
    <property type="project" value="InterPro"/>
</dbReference>
<dbReference type="Proteomes" id="UP000035681">
    <property type="component" value="Unplaced"/>
</dbReference>
<dbReference type="InterPro" id="IPR036397">
    <property type="entry name" value="RNaseH_sf"/>
</dbReference>
<organism evidence="2 3">
    <name type="scientific">Strongyloides stercoralis</name>
    <name type="common">Threadworm</name>
    <dbReference type="NCBI Taxonomy" id="6248"/>
    <lineage>
        <taxon>Eukaryota</taxon>
        <taxon>Metazoa</taxon>
        <taxon>Ecdysozoa</taxon>
        <taxon>Nematoda</taxon>
        <taxon>Chromadorea</taxon>
        <taxon>Rhabditida</taxon>
        <taxon>Tylenchina</taxon>
        <taxon>Panagrolaimomorpha</taxon>
        <taxon>Strongyloidoidea</taxon>
        <taxon>Strongyloididae</taxon>
        <taxon>Strongyloides</taxon>
    </lineage>
</organism>